<dbReference type="PROSITE" id="PS01186">
    <property type="entry name" value="EGF_2"/>
    <property type="match status" value="1"/>
</dbReference>
<evidence type="ECO:0000256" key="2">
    <source>
        <dbReference type="SAM" id="MobiDB-lite"/>
    </source>
</evidence>
<dbReference type="InterPro" id="IPR002049">
    <property type="entry name" value="LE_dom"/>
</dbReference>
<evidence type="ECO:0000259" key="4">
    <source>
        <dbReference type="PROSITE" id="PS50026"/>
    </source>
</evidence>
<feature type="domain" description="EGF-like" evidence="4">
    <location>
        <begin position="885"/>
        <end position="918"/>
    </location>
</feature>
<dbReference type="PANTHER" id="PTHR24032">
    <property type="entry name" value="EGF-LIKE DOMAIN-CONTAINING PROTEIN-RELATED-RELATED"/>
    <property type="match status" value="1"/>
</dbReference>
<dbReference type="InterPro" id="IPR054484">
    <property type="entry name" value="ComC_SSD"/>
</dbReference>
<keyword evidence="3" id="KW-0472">Membrane</keyword>
<dbReference type="Proteomes" id="UP000007797">
    <property type="component" value="Unassembled WGS sequence"/>
</dbReference>
<comment type="caution">
    <text evidence="1">Lacks conserved residue(s) required for the propagation of feature annotation.</text>
</comment>
<keyword evidence="1" id="KW-0245">EGF-like domain</keyword>
<keyword evidence="3" id="KW-1133">Transmembrane helix</keyword>
<dbReference type="PANTHER" id="PTHR24032:SF16">
    <property type="entry name" value="EGF-LIKE DOMAIN-CONTAINING PROTEIN"/>
    <property type="match status" value="1"/>
</dbReference>
<dbReference type="AlphaFoldDB" id="F4PUJ4"/>
<keyword evidence="6" id="KW-1185">Reference proteome</keyword>
<feature type="disulfide bond" evidence="1">
    <location>
        <begin position="889"/>
        <end position="899"/>
    </location>
</feature>
<accession>F4PUJ4</accession>
<dbReference type="InterPro" id="IPR000742">
    <property type="entry name" value="EGF"/>
</dbReference>
<feature type="transmembrane region" description="Helical" evidence="3">
    <location>
        <begin position="1164"/>
        <end position="1187"/>
    </location>
</feature>
<proteinExistence type="predicted"/>
<dbReference type="Gene3D" id="2.10.25.10">
    <property type="entry name" value="Laminin"/>
    <property type="match status" value="1"/>
</dbReference>
<keyword evidence="1" id="KW-1015">Disulfide bond</keyword>
<feature type="region of interest" description="Disordered" evidence="2">
    <location>
        <begin position="97"/>
        <end position="260"/>
    </location>
</feature>
<organism evidence="5 6">
    <name type="scientific">Cavenderia fasciculata</name>
    <name type="common">Slime mold</name>
    <name type="synonym">Dictyostelium fasciculatum</name>
    <dbReference type="NCBI Taxonomy" id="261658"/>
    <lineage>
        <taxon>Eukaryota</taxon>
        <taxon>Amoebozoa</taxon>
        <taxon>Evosea</taxon>
        <taxon>Eumycetozoa</taxon>
        <taxon>Dictyostelia</taxon>
        <taxon>Acytosteliales</taxon>
        <taxon>Cavenderiaceae</taxon>
        <taxon>Cavenderia</taxon>
    </lineage>
</organism>
<evidence type="ECO:0000256" key="3">
    <source>
        <dbReference type="SAM" id="Phobius"/>
    </source>
</evidence>
<keyword evidence="3" id="KW-0812">Transmembrane</keyword>
<gene>
    <name evidence="5" type="ORF">DFA_01744</name>
</gene>
<dbReference type="RefSeq" id="XP_004359709.1">
    <property type="nucleotide sequence ID" value="XM_004359652.1"/>
</dbReference>
<evidence type="ECO:0000313" key="6">
    <source>
        <dbReference type="Proteomes" id="UP000007797"/>
    </source>
</evidence>
<evidence type="ECO:0000313" key="5">
    <source>
        <dbReference type="EMBL" id="EGG21858.1"/>
    </source>
</evidence>
<dbReference type="Pfam" id="PF22933">
    <property type="entry name" value="ComC_SSD"/>
    <property type="match status" value="1"/>
</dbReference>
<dbReference type="PROSITE" id="PS50026">
    <property type="entry name" value="EGF_3"/>
    <property type="match status" value="1"/>
</dbReference>
<sequence length="1221" mass="128240">MTTITTEEQHFQRVLQYRSYISATISTTEIESLNWLKALYQTSWNVPTICSNGIGIKCTPDGNILSIESFCLTFTLQILLQLHRLLDAAAYSSTTSGISTTTQSTGSSGTPASTVGSTGASTSQATLSTGATDGSTDGSTGASTSQATMSTGTTDGSTDASTIGSTGASTSQATMSTGSTDGSTDGSTGVSTSQGTTTSGTIGSTAASSTAGSTGASTSQATQSSGTAAGSTGTSSGSSTSQATADSTTTGPQTTTKVTSESIDVLDPIPLPSVYEAFNVYSQPSTPVNLPVLTFGTLDFPFLTNLTILGTITPAVTDVNILQYISSLNALVYVRINNQPYVADFSSFPSSGQTLLKYLMVDAGIPLSIWSSTMLETIKLSGNRLGLSSTATSNSIRFAEIDFSSGGGTFNIGGLMSTLTVGDFGFYVHINNIILDRIQSLTFRSLLVGTRIELGFQINVPTSLFYFSAYNCKLVTPLPSTVTALQSVELYDVTYDNPATLYLTTIPFSLIHYSEKNGVAQALPSTVNNVATFNVNSNPNFSPSFTYPLCTVRTIDARSTGLTAAAIDNCFVCYSNQFDMRPWFDFDITFNPSLCASYLTLSATQFMVGRDGGVITLEGTGMGWGVGSGVYPDLTCVVPNKKFLLAVPAYAGVQTLTLNLGFSATMKKAITITYGVPKISSVEFIQGAGLLTVVLNGTFFENPAFTVGGVSCSITVYGVNTGVPTSYQCTLPQDFKEGYTLIVASGNVYGNDSRIFYYLRSYPLVTSTSEVPSNGGILTLYGRFIVGAGKVVKDLPISHDLPTTTPITINPASSTLAQLGVQSVSSNLGIPTVTVGGNPCTNVMYDATQLNCTLDKDTRGPKEIVVTIDTYTFRSKGLFFLGMFDAPTCPSACPAHSTCDTTKGTCVCDTGYAGPTCAVEVKPDAPNATIEASPVKPDTSISTPSGSLLDIQIVGIAEIDLDGAVVVEIPLSGEWDNRTTTTSSANTTHSYLATNIYGNATVQAQLIAFHASSSVEFAGKTDTYESGSLKVQLGIYDWPFVASTNTLRVIIHSATGLTDAAAESRCTDAVQSSDVGVDEFDSVNYLVMTIDTIAYYGRFIDRSLSDGRPAYSPVSVLNKTDGAAFLSISLPHCVVACVLDPDFSILLTNKDEDDGCSDSNSRAWVIPVAVVVPCVVVAAGVATFFAVKRRFYVSRSGLSVKIISRGKSQRSISMKVPYSSP</sequence>
<dbReference type="PROSITE" id="PS00022">
    <property type="entry name" value="EGF_1"/>
    <property type="match status" value="1"/>
</dbReference>
<dbReference type="OMA" id="PLWINIK"/>
<feature type="compositionally biased region" description="Low complexity" evidence="2">
    <location>
        <begin position="97"/>
        <end position="259"/>
    </location>
</feature>
<dbReference type="EMBL" id="GL883010">
    <property type="protein sequence ID" value="EGG21858.1"/>
    <property type="molecule type" value="Genomic_DNA"/>
</dbReference>
<dbReference type="OrthoDB" id="26095at2759"/>
<evidence type="ECO:0000256" key="1">
    <source>
        <dbReference type="PROSITE-ProRule" id="PRU00076"/>
    </source>
</evidence>
<name>F4PUJ4_CACFS</name>
<dbReference type="CDD" id="cd00055">
    <property type="entry name" value="EGF_Lam"/>
    <property type="match status" value="1"/>
</dbReference>
<dbReference type="InterPro" id="IPR053331">
    <property type="entry name" value="EGF-like_comC"/>
</dbReference>
<dbReference type="GeneID" id="14873619"/>
<dbReference type="KEGG" id="dfa:DFA_01744"/>
<feature type="disulfide bond" evidence="1">
    <location>
        <begin position="908"/>
        <end position="917"/>
    </location>
</feature>
<protein>
    <recommendedName>
        <fullName evidence="4">EGF-like domain-containing protein</fullName>
    </recommendedName>
</protein>
<reference evidence="6" key="1">
    <citation type="journal article" date="2011" name="Genome Res.">
        <title>Phylogeny-wide analysis of social amoeba genomes highlights ancient origins for complex intercellular communication.</title>
        <authorList>
            <person name="Heidel A.J."/>
            <person name="Lawal H.M."/>
            <person name="Felder M."/>
            <person name="Schilde C."/>
            <person name="Helps N.R."/>
            <person name="Tunggal B."/>
            <person name="Rivero F."/>
            <person name="John U."/>
            <person name="Schleicher M."/>
            <person name="Eichinger L."/>
            <person name="Platzer M."/>
            <person name="Noegel A.A."/>
            <person name="Schaap P."/>
            <person name="Gloeckner G."/>
        </authorList>
    </citation>
    <scope>NUCLEOTIDE SEQUENCE [LARGE SCALE GENOMIC DNA]</scope>
    <source>
        <strain evidence="6">SH3</strain>
    </source>
</reference>